<keyword evidence="2" id="KW-0479">Metal-binding</keyword>
<organism evidence="5 6">
    <name type="scientific">Sorlinia euscelidii</name>
    <dbReference type="NCBI Taxonomy" id="3081148"/>
    <lineage>
        <taxon>Bacteria</taxon>
        <taxon>Pseudomonadati</taxon>
        <taxon>Pseudomonadota</taxon>
        <taxon>Alphaproteobacteria</taxon>
        <taxon>Acetobacterales</taxon>
        <taxon>Acetobacteraceae</taxon>
        <taxon>Sorlinia</taxon>
    </lineage>
</organism>
<feature type="domain" description="Peptidase M20 dimerisation" evidence="4">
    <location>
        <begin position="70"/>
        <end position="229"/>
    </location>
</feature>
<sequence>MTFIEACRAWKKLTGKLPVSVSFLIEGEEESGGENLLPFMKAHRDELRADIALICDTGMPDRTTPAITTSLRGLLAEEVTVNCARHDLHSGMFGNAARNPAELLSRIIGSLRDASGRVVLDGFYDGVTTPSPEIRAQWKSVFPDDKAILQPLGLTDAAGESDFSAIEQIWARPSFEVNGITSGYTGEGFKTVIPAKATAKISFRLVPGQDPQKIRETFRHHVKSMLPPDAEVQFTSHGGSSGSQLAQAGQFLEKTRAALQDEWGKPALMIGCGGSIPVAGEVKEALDMDALLVGFAQDDDRIHSPNEQYGLEQFHRGIRSWVRILASFAA</sequence>
<evidence type="ECO:0000313" key="6">
    <source>
        <dbReference type="Proteomes" id="UP001312908"/>
    </source>
</evidence>
<dbReference type="InterPro" id="IPR011650">
    <property type="entry name" value="Peptidase_M20_dimer"/>
</dbReference>
<dbReference type="Gene3D" id="3.40.630.10">
    <property type="entry name" value="Zn peptidases"/>
    <property type="match status" value="1"/>
</dbReference>
<dbReference type="InterPro" id="IPR051458">
    <property type="entry name" value="Cyt/Met_Dipeptidase"/>
</dbReference>
<proteinExistence type="predicted"/>
<evidence type="ECO:0000256" key="3">
    <source>
        <dbReference type="ARBA" id="ARBA00022801"/>
    </source>
</evidence>
<dbReference type="NCBIfam" id="NF006579">
    <property type="entry name" value="PRK09104.1"/>
    <property type="match status" value="1"/>
</dbReference>
<keyword evidence="1" id="KW-0645">Protease</keyword>
<dbReference type="Pfam" id="PF07687">
    <property type="entry name" value="M20_dimer"/>
    <property type="match status" value="1"/>
</dbReference>
<dbReference type="Proteomes" id="UP001312908">
    <property type="component" value="Unassembled WGS sequence"/>
</dbReference>
<keyword evidence="6" id="KW-1185">Reference proteome</keyword>
<name>A0ABU7U1L8_9PROT</name>
<reference evidence="5 6" key="1">
    <citation type="submission" date="2023-10" db="EMBL/GenBank/DDBJ databases">
        <title>Sorlinia euscelidii gen. nov., sp. nov., an acetic acid bacteria isolated from the gut of Euscelidius variegatus emitter.</title>
        <authorList>
            <person name="Michoud G."/>
            <person name="Marasco R."/>
            <person name="Seferji K."/>
            <person name="Gonella E."/>
            <person name="Garuglieri E."/>
            <person name="Alma A."/>
            <person name="Mapelli F."/>
            <person name="Borin S."/>
            <person name="Daffonchio D."/>
            <person name="Crotti E."/>
        </authorList>
    </citation>
    <scope>NUCLEOTIDE SEQUENCE [LARGE SCALE GENOMIC DNA]</scope>
    <source>
        <strain evidence="5 6">EV16P</strain>
    </source>
</reference>
<keyword evidence="3" id="KW-0378">Hydrolase</keyword>
<dbReference type="PANTHER" id="PTHR43270:SF12">
    <property type="entry name" value="SUCCINYL-DIAMINOPIMELATE DESUCCINYLASE"/>
    <property type="match status" value="1"/>
</dbReference>
<evidence type="ECO:0000256" key="2">
    <source>
        <dbReference type="ARBA" id="ARBA00022723"/>
    </source>
</evidence>
<protein>
    <recommendedName>
        <fullName evidence="4">Peptidase M20 dimerisation domain-containing protein</fullName>
    </recommendedName>
</protein>
<dbReference type="Gene3D" id="3.30.70.360">
    <property type="match status" value="1"/>
</dbReference>
<evidence type="ECO:0000313" key="5">
    <source>
        <dbReference type="EMBL" id="MEE8657734.1"/>
    </source>
</evidence>
<gene>
    <name evidence="5" type="ORF">DOFOFD_01725</name>
</gene>
<accession>A0ABU7U1L8</accession>
<evidence type="ECO:0000259" key="4">
    <source>
        <dbReference type="Pfam" id="PF07687"/>
    </source>
</evidence>
<dbReference type="SUPFAM" id="SSF53187">
    <property type="entry name" value="Zn-dependent exopeptidases"/>
    <property type="match status" value="1"/>
</dbReference>
<dbReference type="Pfam" id="PF01546">
    <property type="entry name" value="Peptidase_M20"/>
    <property type="match status" value="1"/>
</dbReference>
<comment type="caution">
    <text evidence="5">The sequence shown here is derived from an EMBL/GenBank/DDBJ whole genome shotgun (WGS) entry which is preliminary data.</text>
</comment>
<evidence type="ECO:0000256" key="1">
    <source>
        <dbReference type="ARBA" id="ARBA00022670"/>
    </source>
</evidence>
<dbReference type="InterPro" id="IPR002933">
    <property type="entry name" value="Peptidase_M20"/>
</dbReference>
<dbReference type="EMBL" id="JAWJZY010000001">
    <property type="protein sequence ID" value="MEE8657734.1"/>
    <property type="molecule type" value="Genomic_DNA"/>
</dbReference>
<dbReference type="PANTHER" id="PTHR43270">
    <property type="entry name" value="BETA-ALA-HIS DIPEPTIDASE"/>
    <property type="match status" value="1"/>
</dbReference>